<organism evidence="2 4">
    <name type="scientific">Zingiber officinale</name>
    <name type="common">Ginger</name>
    <name type="synonym">Amomum zingiber</name>
    <dbReference type="NCBI Taxonomy" id="94328"/>
    <lineage>
        <taxon>Eukaryota</taxon>
        <taxon>Viridiplantae</taxon>
        <taxon>Streptophyta</taxon>
        <taxon>Embryophyta</taxon>
        <taxon>Tracheophyta</taxon>
        <taxon>Spermatophyta</taxon>
        <taxon>Magnoliopsida</taxon>
        <taxon>Liliopsida</taxon>
        <taxon>Zingiberales</taxon>
        <taxon>Zingiberaceae</taxon>
        <taxon>Zingiber</taxon>
    </lineage>
</organism>
<reference evidence="2 4" key="1">
    <citation type="submission" date="2020-08" db="EMBL/GenBank/DDBJ databases">
        <title>Plant Genome Project.</title>
        <authorList>
            <person name="Zhang R.-G."/>
        </authorList>
    </citation>
    <scope>NUCLEOTIDE SEQUENCE [LARGE SCALE GENOMIC DNA]</scope>
    <source>
        <tissue evidence="2">Rhizome</tissue>
    </source>
</reference>
<dbReference type="EMBL" id="JACMSC010000014">
    <property type="protein sequence ID" value="KAG6489175.1"/>
    <property type="molecule type" value="Genomic_DNA"/>
</dbReference>
<evidence type="ECO:0000313" key="3">
    <source>
        <dbReference type="EMBL" id="KAG6489175.1"/>
    </source>
</evidence>
<dbReference type="InterPro" id="IPR035979">
    <property type="entry name" value="RBD_domain_sf"/>
</dbReference>
<dbReference type="InterPro" id="IPR039780">
    <property type="entry name" value="Mot2"/>
</dbReference>
<feature type="domain" description="RRM" evidence="1">
    <location>
        <begin position="71"/>
        <end position="126"/>
    </location>
</feature>
<dbReference type="Gene3D" id="3.30.70.330">
    <property type="match status" value="1"/>
</dbReference>
<protein>
    <recommendedName>
        <fullName evidence="1">RRM domain-containing protein</fullName>
    </recommendedName>
</protein>
<sequence>MAEKDDTESQCPACCTPYDKDRVLTVAAANSERIITEVYSEKKQRSQRAKPKISEEVRKHLSGVRILEHNEYFGQYGKVLKASISCPAGTTSKKTFAGYITYAKEEEAVRCIQATHNYVLEGKTLR</sequence>
<evidence type="ECO:0000313" key="4">
    <source>
        <dbReference type="Proteomes" id="UP000734854"/>
    </source>
</evidence>
<dbReference type="PANTHER" id="PTHR12603:SF36">
    <property type="entry name" value="RNA BINDING (RRM_RBD_RNP MOTIFS) FAMILY PROTEIN"/>
    <property type="match status" value="1"/>
</dbReference>
<proteinExistence type="predicted"/>
<dbReference type="GO" id="GO:0003723">
    <property type="term" value="F:RNA binding"/>
    <property type="evidence" value="ECO:0007669"/>
    <property type="project" value="InterPro"/>
</dbReference>
<dbReference type="InterPro" id="IPR012677">
    <property type="entry name" value="Nucleotide-bd_a/b_plait_sf"/>
</dbReference>
<dbReference type="GO" id="GO:0004842">
    <property type="term" value="F:ubiquitin-protein transferase activity"/>
    <property type="evidence" value="ECO:0007669"/>
    <property type="project" value="InterPro"/>
</dbReference>
<evidence type="ECO:0000313" key="2">
    <source>
        <dbReference type="EMBL" id="KAG6467275.1"/>
    </source>
</evidence>
<dbReference type="EMBL" id="JACMSC010000069">
    <property type="protein sequence ID" value="KAG6467275.1"/>
    <property type="molecule type" value="Genomic_DNA"/>
</dbReference>
<dbReference type="GO" id="GO:0016567">
    <property type="term" value="P:protein ubiquitination"/>
    <property type="evidence" value="ECO:0007669"/>
    <property type="project" value="TreeGrafter"/>
</dbReference>
<accession>A0A8J5C547</accession>
<name>A0A8J5C547_ZINOF</name>
<gene>
    <name evidence="3" type="ORF">ZIOFF_050435</name>
    <name evidence="2" type="ORF">ZIOFF_074908</name>
</gene>
<dbReference type="Proteomes" id="UP000734854">
    <property type="component" value="Unassembled WGS sequence"/>
</dbReference>
<dbReference type="SUPFAM" id="SSF54928">
    <property type="entry name" value="RNA-binding domain, RBD"/>
    <property type="match status" value="1"/>
</dbReference>
<dbReference type="GO" id="GO:0030014">
    <property type="term" value="C:CCR4-NOT complex"/>
    <property type="evidence" value="ECO:0007669"/>
    <property type="project" value="InterPro"/>
</dbReference>
<comment type="caution">
    <text evidence="2">The sequence shown here is derived from an EMBL/GenBank/DDBJ whole genome shotgun (WGS) entry which is preliminary data.</text>
</comment>
<evidence type="ECO:0000259" key="1">
    <source>
        <dbReference type="Pfam" id="PF00076"/>
    </source>
</evidence>
<dbReference type="AlphaFoldDB" id="A0A8J5C547"/>
<dbReference type="PANTHER" id="PTHR12603">
    <property type="entry name" value="CCR4-NOT TRANSCRIPTION COMPLEX RELATED"/>
    <property type="match status" value="1"/>
</dbReference>
<dbReference type="InterPro" id="IPR000504">
    <property type="entry name" value="RRM_dom"/>
</dbReference>
<keyword evidence="4" id="KW-1185">Reference proteome</keyword>
<dbReference type="Pfam" id="PF00076">
    <property type="entry name" value="RRM_1"/>
    <property type="match status" value="1"/>
</dbReference>